<dbReference type="Proteomes" id="UP000242715">
    <property type="component" value="Unassembled WGS sequence"/>
</dbReference>
<name>A0A2Z6LH76_TRISU</name>
<protein>
    <submittedName>
        <fullName evidence="2">Uncharacterized protein</fullName>
    </submittedName>
</protein>
<evidence type="ECO:0000256" key="1">
    <source>
        <dbReference type="SAM" id="MobiDB-lite"/>
    </source>
</evidence>
<proteinExistence type="predicted"/>
<feature type="region of interest" description="Disordered" evidence="1">
    <location>
        <begin position="1"/>
        <end position="24"/>
    </location>
</feature>
<feature type="compositionally biased region" description="Acidic residues" evidence="1">
    <location>
        <begin position="61"/>
        <end position="73"/>
    </location>
</feature>
<dbReference type="AlphaFoldDB" id="A0A2Z6LH76"/>
<keyword evidence="3" id="KW-1185">Reference proteome</keyword>
<dbReference type="OrthoDB" id="10641927at2759"/>
<accession>A0A2Z6LH76</accession>
<gene>
    <name evidence="2" type="ORF">TSUD_97670</name>
</gene>
<feature type="compositionally biased region" description="Low complexity" evidence="1">
    <location>
        <begin position="1"/>
        <end position="15"/>
    </location>
</feature>
<organism evidence="2 3">
    <name type="scientific">Trifolium subterraneum</name>
    <name type="common">Subterranean clover</name>
    <dbReference type="NCBI Taxonomy" id="3900"/>
    <lineage>
        <taxon>Eukaryota</taxon>
        <taxon>Viridiplantae</taxon>
        <taxon>Streptophyta</taxon>
        <taxon>Embryophyta</taxon>
        <taxon>Tracheophyta</taxon>
        <taxon>Spermatophyta</taxon>
        <taxon>Magnoliopsida</taxon>
        <taxon>eudicotyledons</taxon>
        <taxon>Gunneridae</taxon>
        <taxon>Pentapetalae</taxon>
        <taxon>rosids</taxon>
        <taxon>fabids</taxon>
        <taxon>Fabales</taxon>
        <taxon>Fabaceae</taxon>
        <taxon>Papilionoideae</taxon>
        <taxon>50 kb inversion clade</taxon>
        <taxon>NPAAA clade</taxon>
        <taxon>Hologalegina</taxon>
        <taxon>IRL clade</taxon>
        <taxon>Trifolieae</taxon>
        <taxon>Trifolium</taxon>
    </lineage>
</organism>
<dbReference type="EMBL" id="DF973127">
    <property type="protein sequence ID" value="GAU12956.1"/>
    <property type="molecule type" value="Genomic_DNA"/>
</dbReference>
<reference evidence="3" key="1">
    <citation type="journal article" date="2017" name="Front. Plant Sci.">
        <title>Climate Clever Clovers: New Paradigm to Reduce the Environmental Footprint of Ruminants by Breeding Low Methanogenic Forages Utilizing Haplotype Variation.</title>
        <authorList>
            <person name="Kaur P."/>
            <person name="Appels R."/>
            <person name="Bayer P.E."/>
            <person name="Keeble-Gagnere G."/>
            <person name="Wang J."/>
            <person name="Hirakawa H."/>
            <person name="Shirasawa K."/>
            <person name="Vercoe P."/>
            <person name="Stefanova K."/>
            <person name="Durmic Z."/>
            <person name="Nichols P."/>
            <person name="Revell C."/>
            <person name="Isobe S.N."/>
            <person name="Edwards D."/>
            <person name="Erskine W."/>
        </authorList>
    </citation>
    <scope>NUCLEOTIDE SEQUENCE [LARGE SCALE GENOMIC DNA]</scope>
    <source>
        <strain evidence="3">cv. Daliak</strain>
    </source>
</reference>
<feature type="region of interest" description="Disordered" evidence="1">
    <location>
        <begin position="49"/>
        <end position="73"/>
    </location>
</feature>
<evidence type="ECO:0000313" key="3">
    <source>
        <dbReference type="Proteomes" id="UP000242715"/>
    </source>
</evidence>
<evidence type="ECO:0000313" key="2">
    <source>
        <dbReference type="EMBL" id="GAU12956.1"/>
    </source>
</evidence>
<sequence>MTQTTQTDGGATGDTQEVDGSQRIQIWKDVSGGKSQGRCYGTGHLAVNLRPRSSHPHYDDALDDQSVNDEEDD</sequence>